<protein>
    <submittedName>
        <fullName evidence="5">DNA mismatch repair protein</fullName>
    </submittedName>
</protein>
<reference evidence="5 6" key="1">
    <citation type="submission" date="2021-01" db="EMBL/GenBank/DDBJ databases">
        <title>C459-1 draft genome sequence.</title>
        <authorList>
            <person name="Zhang X.-F."/>
        </authorList>
    </citation>
    <scope>NUCLEOTIDE SEQUENCE [LARGE SCALE GENOMIC DNA]</scope>
    <source>
        <strain evidence="6">C459-1</strain>
    </source>
</reference>
<feature type="domain" description="DNA mismatch repair proteins mutS family" evidence="4">
    <location>
        <begin position="255"/>
        <end position="438"/>
    </location>
</feature>
<keyword evidence="3" id="KW-0238">DNA-binding</keyword>
<proteinExistence type="predicted"/>
<dbReference type="SUPFAM" id="SSF48334">
    <property type="entry name" value="DNA repair protein MutS, domain III"/>
    <property type="match status" value="1"/>
</dbReference>
<evidence type="ECO:0000313" key="5">
    <source>
        <dbReference type="EMBL" id="MBL1410582.1"/>
    </source>
</evidence>
<name>A0ABS1R795_9SPHI</name>
<evidence type="ECO:0000256" key="1">
    <source>
        <dbReference type="ARBA" id="ARBA00022741"/>
    </source>
</evidence>
<organism evidence="5 6">
    <name type="scientific">Sphingobacterium faecale</name>
    <dbReference type="NCBI Taxonomy" id="2803775"/>
    <lineage>
        <taxon>Bacteria</taxon>
        <taxon>Pseudomonadati</taxon>
        <taxon>Bacteroidota</taxon>
        <taxon>Sphingobacteriia</taxon>
        <taxon>Sphingobacteriales</taxon>
        <taxon>Sphingobacteriaceae</taxon>
        <taxon>Sphingobacterium</taxon>
    </lineage>
</organism>
<dbReference type="InterPro" id="IPR045076">
    <property type="entry name" value="MutS"/>
</dbReference>
<dbReference type="EMBL" id="JAERTY010000010">
    <property type="protein sequence ID" value="MBL1410582.1"/>
    <property type="molecule type" value="Genomic_DNA"/>
</dbReference>
<evidence type="ECO:0000259" key="4">
    <source>
        <dbReference type="SMART" id="SM00534"/>
    </source>
</evidence>
<keyword evidence="6" id="KW-1185">Reference proteome</keyword>
<gene>
    <name evidence="5" type="ORF">JKG61_17625</name>
</gene>
<evidence type="ECO:0000256" key="2">
    <source>
        <dbReference type="ARBA" id="ARBA00022840"/>
    </source>
</evidence>
<dbReference type="PANTHER" id="PTHR11361">
    <property type="entry name" value="DNA MISMATCH REPAIR PROTEIN MUTS FAMILY MEMBER"/>
    <property type="match status" value="1"/>
</dbReference>
<dbReference type="PANTHER" id="PTHR11361:SF99">
    <property type="entry name" value="DNA MISMATCH REPAIR PROTEIN"/>
    <property type="match status" value="1"/>
</dbReference>
<comment type="caution">
    <text evidence="5">The sequence shown here is derived from an EMBL/GenBank/DDBJ whole genome shotgun (WGS) entry which is preliminary data.</text>
</comment>
<evidence type="ECO:0000256" key="3">
    <source>
        <dbReference type="ARBA" id="ARBA00023125"/>
    </source>
</evidence>
<sequence>MSFIIDKQSLEDLNLLGKYKTNSIYSIFNTVTTSGGEKLLESMFLTPMHDPEVINQRAATFQFFQKQELAFSFDKQNVADFEQYLTSGKQGSWFNTATGVIQEKIAEIAIRSIGYSEICKGIEAAIRFLNDFSIFWKQLKMIGAHPYQKDYNWLDDLLDDPKVLQAMSTDSSNSIWDNIRFHFLFKNTIYSHLKRLLQTFYELDVYISVAAMARRKGMGYATACAGSSNRLRAVGLRHPALDKAVCNSISLHQSENVLFLTGANMAGKSTWMKTIGVTMYLAHLGMPVAASEFEFSVRDGIYSSINVPDDIDQGYSHFYAEVLRVKTVAQKVSDGKNLLILFDELFKGTNVKDAFDATLAVTKAFAVHSNCLFVISTHILEVGEELARTSANIQFRYLPTVLEGTSPRYTYYLTEGISSDRQGMMIIENEGILGIIAGE</sequence>
<keyword evidence="2" id="KW-0067">ATP-binding</keyword>
<dbReference type="Proteomes" id="UP000625283">
    <property type="component" value="Unassembled WGS sequence"/>
</dbReference>
<dbReference type="InterPro" id="IPR027417">
    <property type="entry name" value="P-loop_NTPase"/>
</dbReference>
<accession>A0ABS1R795</accession>
<dbReference type="InterPro" id="IPR036187">
    <property type="entry name" value="DNA_mismatch_repair_MutS_sf"/>
</dbReference>
<dbReference type="Gene3D" id="1.10.1420.10">
    <property type="match status" value="1"/>
</dbReference>
<dbReference type="SMART" id="SM00534">
    <property type="entry name" value="MUTSac"/>
    <property type="match status" value="1"/>
</dbReference>
<dbReference type="Pfam" id="PF00488">
    <property type="entry name" value="MutS_V"/>
    <property type="match status" value="1"/>
</dbReference>
<dbReference type="Gene3D" id="3.40.50.300">
    <property type="entry name" value="P-loop containing nucleotide triphosphate hydrolases"/>
    <property type="match status" value="1"/>
</dbReference>
<dbReference type="SUPFAM" id="SSF52540">
    <property type="entry name" value="P-loop containing nucleoside triphosphate hydrolases"/>
    <property type="match status" value="1"/>
</dbReference>
<dbReference type="RefSeq" id="WP_202104276.1">
    <property type="nucleotide sequence ID" value="NZ_JAERTY010000010.1"/>
</dbReference>
<keyword evidence="1" id="KW-0547">Nucleotide-binding</keyword>
<dbReference type="InterPro" id="IPR000432">
    <property type="entry name" value="DNA_mismatch_repair_MutS_C"/>
</dbReference>
<evidence type="ECO:0000313" key="6">
    <source>
        <dbReference type="Proteomes" id="UP000625283"/>
    </source>
</evidence>